<protein>
    <submittedName>
        <fullName evidence="3">Sialate O-acetylesterase</fullName>
    </submittedName>
</protein>
<keyword evidence="1" id="KW-0378">Hydrolase</keyword>
<reference evidence="3 4" key="1">
    <citation type="submission" date="2017-02" db="EMBL/GenBank/DDBJ databases">
        <authorList>
            <person name="Peterson S.W."/>
        </authorList>
    </citation>
    <scope>NUCLEOTIDE SEQUENCE [LARGE SCALE GENOMIC DNA]</scope>
    <source>
        <strain evidence="3 4">DSM 22899</strain>
    </source>
</reference>
<dbReference type="InterPro" id="IPR036514">
    <property type="entry name" value="SGNH_hydro_sf"/>
</dbReference>
<accession>A0A1T5BER0</accession>
<dbReference type="PANTHER" id="PTHR22901:SF0">
    <property type="entry name" value="SIALATE O-ACETYLESTERASE"/>
    <property type="match status" value="1"/>
</dbReference>
<dbReference type="Gene3D" id="3.40.50.1110">
    <property type="entry name" value="SGNH hydrolase"/>
    <property type="match status" value="2"/>
</dbReference>
<evidence type="ECO:0000259" key="2">
    <source>
        <dbReference type="Pfam" id="PF03629"/>
    </source>
</evidence>
<feature type="domain" description="Sialate O-acetylesterase" evidence="2">
    <location>
        <begin position="421"/>
        <end position="527"/>
    </location>
</feature>
<feature type="domain" description="Sialate O-acetylesterase" evidence="2">
    <location>
        <begin position="116"/>
        <end position="252"/>
    </location>
</feature>
<dbReference type="InterPro" id="IPR008979">
    <property type="entry name" value="Galactose-bd-like_sf"/>
</dbReference>
<dbReference type="AlphaFoldDB" id="A0A1T5BER0"/>
<dbReference type="InterPro" id="IPR039329">
    <property type="entry name" value="SIAE"/>
</dbReference>
<dbReference type="PANTHER" id="PTHR22901">
    <property type="entry name" value="SIALATE O-ACETYLESTERASE"/>
    <property type="match status" value="1"/>
</dbReference>
<proteinExistence type="predicted"/>
<dbReference type="Pfam" id="PF03629">
    <property type="entry name" value="SASA"/>
    <property type="match status" value="2"/>
</dbReference>
<dbReference type="GO" id="GO:0005975">
    <property type="term" value="P:carbohydrate metabolic process"/>
    <property type="evidence" value="ECO:0007669"/>
    <property type="project" value="TreeGrafter"/>
</dbReference>
<dbReference type="EMBL" id="FUYS01000003">
    <property type="protein sequence ID" value="SKB45519.1"/>
    <property type="molecule type" value="Genomic_DNA"/>
</dbReference>
<organism evidence="3 4">
    <name type="scientific">Parapedobacter luteus</name>
    <dbReference type="NCBI Taxonomy" id="623280"/>
    <lineage>
        <taxon>Bacteria</taxon>
        <taxon>Pseudomonadati</taxon>
        <taxon>Bacteroidota</taxon>
        <taxon>Sphingobacteriia</taxon>
        <taxon>Sphingobacteriales</taxon>
        <taxon>Sphingobacteriaceae</taxon>
        <taxon>Parapedobacter</taxon>
    </lineage>
</organism>
<dbReference type="SUPFAM" id="SSF52266">
    <property type="entry name" value="SGNH hydrolase"/>
    <property type="match status" value="1"/>
</dbReference>
<dbReference type="InterPro" id="IPR005181">
    <property type="entry name" value="SASA"/>
</dbReference>
<evidence type="ECO:0000313" key="3">
    <source>
        <dbReference type="EMBL" id="SKB45519.1"/>
    </source>
</evidence>
<evidence type="ECO:0000256" key="1">
    <source>
        <dbReference type="ARBA" id="ARBA00022801"/>
    </source>
</evidence>
<dbReference type="GO" id="GO:0001681">
    <property type="term" value="F:sialate O-acetylesterase activity"/>
    <property type="evidence" value="ECO:0007669"/>
    <property type="project" value="InterPro"/>
</dbReference>
<gene>
    <name evidence="3" type="ORF">SAMN05660226_01417</name>
</gene>
<name>A0A1T5BER0_9SPHI</name>
<sequence length="641" mass="71052">MSSTGASNMLLANVIRAAALSIFFQVIFCSFILADVTLPRLISDGMVLQRETALKIWGWASRDEYIRVDFAGKTYDAVADADGKWHVLLPPLDAGGPYTMTITGDNEVTVNDVLVGDVWFCSGQSNMVHMLNIHDVTYATDIAEANYQEIRQFLVPTAADLLAPQNDFPSGSWTRAMGEDVRSFSAVAYFFAKKIYDTHRVPIGIINASVGGTPIEAWISEERLRVFPALNGTIQQNKDTAYVQSVNRAAAQAARRKSFVPSAGGWRNINVPGYWEDQGIRDLDGVVWYRKEVDIPAAMAGKPARVFLGRIVDEDVLTINGIEVGRTTYMYPQRRYKVPGGVLKAGKNSFLVKVTNHGGKGGFVPDKPYCIFAGQDTVDLKGTWQYKVGEVFDYHHATVPSINIQNQPAALFNGMVAPAIDYALKGVLWYQGESNVGQHADYALRLPALINDWRTKWGNQMLPFLYVQLPGFMEYNYLPSESSWAALRESQRKALAVPQTAMAVAIDLGEWNDIHPDRKKEVGERLALLARKLVYGEDLVASGPMYQSYQKDGHKVSLSFDHVGSGLVARDGGALSEFAIAGPDRKFVWAKAEIRGDRVVVWSEKVGDPMYVRYAWADNPVNPNLYNKEGLPASPFEIQIN</sequence>
<evidence type="ECO:0000313" key="4">
    <source>
        <dbReference type="Proteomes" id="UP000190541"/>
    </source>
</evidence>
<dbReference type="Proteomes" id="UP000190541">
    <property type="component" value="Unassembled WGS sequence"/>
</dbReference>
<dbReference type="SUPFAM" id="SSF49785">
    <property type="entry name" value="Galactose-binding domain-like"/>
    <property type="match status" value="1"/>
</dbReference>
<keyword evidence="4" id="KW-1185">Reference proteome</keyword>
<dbReference type="RefSeq" id="WP_245826859.1">
    <property type="nucleotide sequence ID" value="NZ_FUYS01000003.1"/>
</dbReference>
<dbReference type="STRING" id="623280.SAMN05660226_01417"/>